<feature type="domain" description="PurM-like C-terminal" evidence="3">
    <location>
        <begin position="152"/>
        <end position="306"/>
    </location>
</feature>
<dbReference type="InterPro" id="IPR016188">
    <property type="entry name" value="PurM-like_N"/>
</dbReference>
<name>A0A4R2TLS2_9FIRM</name>
<keyword evidence="5" id="KW-1185">Reference proteome</keyword>
<dbReference type="PANTHER" id="PTHR30303">
    <property type="entry name" value="HYDROGENASE ISOENZYMES FORMATION PROTEIN HYPE"/>
    <property type="match status" value="1"/>
</dbReference>
<dbReference type="Proteomes" id="UP000295504">
    <property type="component" value="Unassembled WGS sequence"/>
</dbReference>
<dbReference type="Pfam" id="PF02769">
    <property type="entry name" value="AIRS_C"/>
    <property type="match status" value="1"/>
</dbReference>
<dbReference type="Gene3D" id="3.90.650.10">
    <property type="entry name" value="PurM-like C-terminal domain"/>
    <property type="match status" value="1"/>
</dbReference>
<evidence type="ECO:0000259" key="3">
    <source>
        <dbReference type="Pfam" id="PF02769"/>
    </source>
</evidence>
<comment type="similarity">
    <text evidence="1">Belongs to the HypE family.</text>
</comment>
<evidence type="ECO:0000313" key="4">
    <source>
        <dbReference type="EMBL" id="TCQ03477.1"/>
    </source>
</evidence>
<dbReference type="Pfam" id="PF00586">
    <property type="entry name" value="AIRS"/>
    <property type="match status" value="1"/>
</dbReference>
<protein>
    <submittedName>
        <fullName evidence="4">Hydrogenase expression/formation protein HypE</fullName>
    </submittedName>
</protein>
<evidence type="ECO:0000256" key="1">
    <source>
        <dbReference type="ARBA" id="ARBA00006243"/>
    </source>
</evidence>
<dbReference type="InterPro" id="IPR011854">
    <property type="entry name" value="HypE"/>
</dbReference>
<proteinExistence type="inferred from homology"/>
<dbReference type="PIRSF" id="PIRSF005644">
    <property type="entry name" value="Hdrgns_mtr_HypE"/>
    <property type="match status" value="1"/>
</dbReference>
<dbReference type="InterPro" id="IPR036676">
    <property type="entry name" value="PurM-like_C_sf"/>
</dbReference>
<evidence type="ECO:0000313" key="5">
    <source>
        <dbReference type="Proteomes" id="UP000295504"/>
    </source>
</evidence>
<dbReference type="PANTHER" id="PTHR30303:SF4">
    <property type="entry name" value="HYDROGENASE EXPRESSION_FORMATION PROTEIN HYPE"/>
    <property type="match status" value="1"/>
</dbReference>
<accession>A0A4R2TLS2</accession>
<dbReference type="OrthoDB" id="153904at2"/>
<dbReference type="Gene3D" id="3.30.1330.10">
    <property type="entry name" value="PurM-like, N-terminal domain"/>
    <property type="match status" value="1"/>
</dbReference>
<dbReference type="SUPFAM" id="SSF55326">
    <property type="entry name" value="PurM N-terminal domain-like"/>
    <property type="match status" value="1"/>
</dbReference>
<feature type="domain" description="PurM-like N-terminal" evidence="2">
    <location>
        <begin position="33"/>
        <end position="138"/>
    </location>
</feature>
<dbReference type="EMBL" id="SLYC01000009">
    <property type="protein sequence ID" value="TCQ03477.1"/>
    <property type="molecule type" value="Genomic_DNA"/>
</dbReference>
<dbReference type="GO" id="GO:0051604">
    <property type="term" value="P:protein maturation"/>
    <property type="evidence" value="ECO:0007669"/>
    <property type="project" value="TreeGrafter"/>
</dbReference>
<dbReference type="SUPFAM" id="SSF56042">
    <property type="entry name" value="PurM C-terminal domain-like"/>
    <property type="match status" value="1"/>
</dbReference>
<dbReference type="CDD" id="cd06061">
    <property type="entry name" value="PurM-like1"/>
    <property type="match status" value="1"/>
</dbReference>
<gene>
    <name evidence="4" type="ORF">EDD79_100957</name>
</gene>
<sequence>MKAGKLQAQQLKDIVFKNIKHQRPEVLMRGNIGEDCAVIDFDKYACVVSMDPITGASNNVGSLSIHISCNDVASNGVAPLAILLTILAPPGTTEKEIADIIKDANQTAASLNVEIVGGHTEITDAVNKIVVTTTAIGRQLKEEMVFTKGAQIGDAVLMTKHAGIEGTSILAHDLEDRLIKLVSEEVINRGKAFSSEISVVKEGVLAGKLGVSSMHDVTEGGVLGALWELAEASGLGIEVYEDKIPIRLETIEICRALSIDPLKLISSGVMLMTISQEKKEDLIKVFHNYDINIREVGKILESERIVISNNMSKKFESNTEDELYKVI</sequence>
<dbReference type="InterPro" id="IPR036921">
    <property type="entry name" value="PurM-like_N_sf"/>
</dbReference>
<comment type="caution">
    <text evidence="4">The sequence shown here is derived from an EMBL/GenBank/DDBJ whole genome shotgun (WGS) entry which is preliminary data.</text>
</comment>
<dbReference type="InterPro" id="IPR010918">
    <property type="entry name" value="PurM-like_C_dom"/>
</dbReference>
<dbReference type="AlphaFoldDB" id="A0A4R2TLS2"/>
<reference evidence="4 5" key="1">
    <citation type="submission" date="2019-03" db="EMBL/GenBank/DDBJ databases">
        <title>Genomic Encyclopedia of Type Strains, Phase IV (KMG-IV): sequencing the most valuable type-strain genomes for metagenomic binning, comparative biology and taxonomic classification.</title>
        <authorList>
            <person name="Goeker M."/>
        </authorList>
    </citation>
    <scope>NUCLEOTIDE SEQUENCE [LARGE SCALE GENOMIC DNA]</scope>
    <source>
        <strain evidence="4 5">DSM 100013</strain>
    </source>
</reference>
<evidence type="ECO:0000259" key="2">
    <source>
        <dbReference type="Pfam" id="PF00586"/>
    </source>
</evidence>
<dbReference type="RefSeq" id="WP_132848021.1">
    <property type="nucleotide sequence ID" value="NZ_CP058648.1"/>
</dbReference>
<organism evidence="4 5">
    <name type="scientific">Serpentinicella alkaliphila</name>
    <dbReference type="NCBI Taxonomy" id="1734049"/>
    <lineage>
        <taxon>Bacteria</taxon>
        <taxon>Bacillati</taxon>
        <taxon>Bacillota</taxon>
        <taxon>Clostridia</taxon>
        <taxon>Peptostreptococcales</taxon>
        <taxon>Natronincolaceae</taxon>
        <taxon>Serpentinicella</taxon>
    </lineage>
</organism>